<evidence type="ECO:0000256" key="1">
    <source>
        <dbReference type="ARBA" id="ARBA00001968"/>
    </source>
</evidence>
<dbReference type="RefSeq" id="WP_375735117.1">
    <property type="nucleotide sequence ID" value="NZ_JBCGDC010000053.1"/>
</dbReference>
<protein>
    <recommendedName>
        <fullName evidence="5 6">o-succinylbenzoate synthase</fullName>
        <ecNumber evidence="5 6">4.2.1.113</ecNumber>
    </recommendedName>
</protein>
<reference evidence="8 9" key="1">
    <citation type="submission" date="2024-04" db="EMBL/GenBank/DDBJ databases">
        <title>Polymorphospora sp. isolated from Baiyangdian Lake in Xiong'an New Area.</title>
        <authorList>
            <person name="Zhang X."/>
            <person name="Liu J."/>
        </authorList>
    </citation>
    <scope>NUCLEOTIDE SEQUENCE [LARGE SCALE GENOMIC DNA]</scope>
    <source>
        <strain evidence="8 9">2-325</strain>
    </source>
</reference>
<evidence type="ECO:0000256" key="3">
    <source>
        <dbReference type="ARBA" id="ARBA00022842"/>
    </source>
</evidence>
<dbReference type="InterPro" id="IPR010197">
    <property type="entry name" value="OSBS/NAAAR"/>
</dbReference>
<dbReference type="EMBL" id="JBCGDC010000053">
    <property type="protein sequence ID" value="MFB6395221.1"/>
    <property type="molecule type" value="Genomic_DNA"/>
</dbReference>
<dbReference type="Pfam" id="PF13378">
    <property type="entry name" value="MR_MLE_C"/>
    <property type="match status" value="1"/>
</dbReference>
<evidence type="ECO:0000313" key="8">
    <source>
        <dbReference type="EMBL" id="MFB6395221.1"/>
    </source>
</evidence>
<dbReference type="SFLD" id="SFLDG00180">
    <property type="entry name" value="muconate_cycloisomerase"/>
    <property type="match status" value="1"/>
</dbReference>
<dbReference type="InterPro" id="IPR013342">
    <property type="entry name" value="Mandelate_racemase_C"/>
</dbReference>
<dbReference type="SUPFAM" id="SSF54826">
    <property type="entry name" value="Enolase N-terminal domain-like"/>
    <property type="match status" value="1"/>
</dbReference>
<dbReference type="PANTHER" id="PTHR48073:SF5">
    <property type="entry name" value="O-SUCCINYLBENZOATE SYNTHASE"/>
    <property type="match status" value="1"/>
</dbReference>
<dbReference type="SUPFAM" id="SSF51604">
    <property type="entry name" value="Enolase C-terminal domain-like"/>
    <property type="match status" value="1"/>
</dbReference>
<proteinExistence type="predicted"/>
<evidence type="ECO:0000256" key="2">
    <source>
        <dbReference type="ARBA" id="ARBA00022723"/>
    </source>
</evidence>
<evidence type="ECO:0000313" key="9">
    <source>
        <dbReference type="Proteomes" id="UP001582793"/>
    </source>
</evidence>
<comment type="cofactor">
    <cofactor evidence="1">
        <name>a divalent metal cation</name>
        <dbReference type="ChEBI" id="CHEBI:60240"/>
    </cofactor>
</comment>
<dbReference type="NCBIfam" id="TIGR01928">
    <property type="entry name" value="menC_lowGC_arch"/>
    <property type="match status" value="1"/>
</dbReference>
<evidence type="ECO:0000256" key="6">
    <source>
        <dbReference type="NCBIfam" id="TIGR01928"/>
    </source>
</evidence>
<dbReference type="GO" id="GO:0043748">
    <property type="term" value="F:O-succinylbenzoate synthase activity"/>
    <property type="evidence" value="ECO:0007669"/>
    <property type="project" value="UniProtKB-EC"/>
</dbReference>
<dbReference type="SMART" id="SM00922">
    <property type="entry name" value="MR_MLE"/>
    <property type="match status" value="1"/>
</dbReference>
<accession>A0ABV5CW00</accession>
<dbReference type="SFLD" id="SFLDF00009">
    <property type="entry name" value="o-succinylbenzoate_synthase"/>
    <property type="match status" value="1"/>
</dbReference>
<dbReference type="EC" id="4.2.1.113" evidence="5 6"/>
<dbReference type="SFLD" id="SFLDS00001">
    <property type="entry name" value="Enolase"/>
    <property type="match status" value="1"/>
</dbReference>
<gene>
    <name evidence="8" type="primary">menC</name>
    <name evidence="8" type="ORF">AAFH96_19220</name>
</gene>
<evidence type="ECO:0000256" key="5">
    <source>
        <dbReference type="ARBA" id="ARBA00029491"/>
    </source>
</evidence>
<feature type="domain" description="Mandelate racemase/muconate lactonizing enzyme C-terminal" evidence="7">
    <location>
        <begin position="147"/>
        <end position="237"/>
    </location>
</feature>
<sequence>MRVIGIDLYRVRLPLRSTFETSSHRKNAIEHILVRLHDESGLDGWGEIACGNGPWFSSEYVSTAWAVATEFLAPAVLDHQWRHPGELNARWSGIAGHQAAKAGFDGAAWDLSARRDGIPLTVALGTSPRTIPVGVSVGIEESSRCLVERVGGYLDEGYHRVKLKIRPGWDVEPVRAVRRAYPDLLLHVDANGAYRPGAESDEVMRHLDGLGLAMVEQPYPGRDFVSHARLRQRIATPLCLDESIEDAADLETMVTLDAAQVVNLKVSRVGGLTPALALARQCAENGVSVWCGGMHEFGVGRAANIAFACDPAFGYPSDLSGSDKYFTHDIVDPPIIARDGYVSPAPGPGLGLAVDLARIESVALDINRRRAPR</sequence>
<evidence type="ECO:0000256" key="4">
    <source>
        <dbReference type="ARBA" id="ARBA00023239"/>
    </source>
</evidence>
<keyword evidence="9" id="KW-1185">Reference proteome</keyword>
<dbReference type="Pfam" id="PF02746">
    <property type="entry name" value="MR_MLE_N"/>
    <property type="match status" value="1"/>
</dbReference>
<dbReference type="InterPro" id="IPR029065">
    <property type="entry name" value="Enolase_C-like"/>
</dbReference>
<dbReference type="InterPro" id="IPR013341">
    <property type="entry name" value="Mandelate_racemase_N_dom"/>
</dbReference>
<dbReference type="Gene3D" id="3.30.390.10">
    <property type="entry name" value="Enolase-like, N-terminal domain"/>
    <property type="match status" value="1"/>
</dbReference>
<organism evidence="8 9">
    <name type="scientific">Polymorphospora lycopeni</name>
    <dbReference type="NCBI Taxonomy" id="3140240"/>
    <lineage>
        <taxon>Bacteria</taxon>
        <taxon>Bacillati</taxon>
        <taxon>Actinomycetota</taxon>
        <taxon>Actinomycetes</taxon>
        <taxon>Micromonosporales</taxon>
        <taxon>Micromonosporaceae</taxon>
        <taxon>Polymorphospora</taxon>
    </lineage>
</organism>
<dbReference type="Gene3D" id="3.20.20.120">
    <property type="entry name" value="Enolase-like C-terminal domain"/>
    <property type="match status" value="1"/>
</dbReference>
<keyword evidence="3" id="KW-0460">Magnesium</keyword>
<name>A0ABV5CW00_9ACTN</name>
<keyword evidence="4 8" id="KW-0456">Lyase</keyword>
<comment type="caution">
    <text evidence="8">The sequence shown here is derived from an EMBL/GenBank/DDBJ whole genome shotgun (WGS) entry which is preliminary data.</text>
</comment>
<dbReference type="InterPro" id="IPR029017">
    <property type="entry name" value="Enolase-like_N"/>
</dbReference>
<evidence type="ECO:0000259" key="7">
    <source>
        <dbReference type="SMART" id="SM00922"/>
    </source>
</evidence>
<dbReference type="Proteomes" id="UP001582793">
    <property type="component" value="Unassembled WGS sequence"/>
</dbReference>
<keyword evidence="2" id="KW-0479">Metal-binding</keyword>
<dbReference type="InterPro" id="IPR036849">
    <property type="entry name" value="Enolase-like_C_sf"/>
</dbReference>
<dbReference type="PANTHER" id="PTHR48073">
    <property type="entry name" value="O-SUCCINYLBENZOATE SYNTHASE-RELATED"/>
    <property type="match status" value="1"/>
</dbReference>